<dbReference type="Proteomes" id="UP000633509">
    <property type="component" value="Unassembled WGS sequence"/>
</dbReference>
<evidence type="ECO:0000313" key="3">
    <source>
        <dbReference type="Proteomes" id="UP000633509"/>
    </source>
</evidence>
<feature type="compositionally biased region" description="Basic residues" evidence="1">
    <location>
        <begin position="87"/>
        <end position="98"/>
    </location>
</feature>
<protein>
    <submittedName>
        <fullName evidence="2">Uncharacterized protein</fullName>
    </submittedName>
</protein>
<gene>
    <name evidence="2" type="ORF">H4W80_004310</name>
</gene>
<evidence type="ECO:0000256" key="1">
    <source>
        <dbReference type="SAM" id="MobiDB-lite"/>
    </source>
</evidence>
<accession>A0ABR9LZI3</accession>
<dbReference type="RefSeq" id="WP_192786683.1">
    <property type="nucleotide sequence ID" value="NZ_JADBEK010000001.1"/>
</dbReference>
<organism evidence="2 3">
    <name type="scientific">Nonomuraea angiospora</name>
    <dbReference type="NCBI Taxonomy" id="46172"/>
    <lineage>
        <taxon>Bacteria</taxon>
        <taxon>Bacillati</taxon>
        <taxon>Actinomycetota</taxon>
        <taxon>Actinomycetes</taxon>
        <taxon>Streptosporangiales</taxon>
        <taxon>Streptosporangiaceae</taxon>
        <taxon>Nonomuraea</taxon>
    </lineage>
</organism>
<evidence type="ECO:0000313" key="2">
    <source>
        <dbReference type="EMBL" id="MBE1586052.1"/>
    </source>
</evidence>
<name>A0ABR9LZI3_9ACTN</name>
<keyword evidence="3" id="KW-1185">Reference proteome</keyword>
<feature type="region of interest" description="Disordered" evidence="1">
    <location>
        <begin position="79"/>
        <end position="98"/>
    </location>
</feature>
<dbReference type="EMBL" id="JADBEK010000001">
    <property type="protein sequence ID" value="MBE1586052.1"/>
    <property type="molecule type" value="Genomic_DNA"/>
</dbReference>
<comment type="caution">
    <text evidence="2">The sequence shown here is derived from an EMBL/GenBank/DDBJ whole genome shotgun (WGS) entry which is preliminary data.</text>
</comment>
<reference evidence="2 3" key="1">
    <citation type="submission" date="2020-10" db="EMBL/GenBank/DDBJ databases">
        <title>Sequencing the genomes of 1000 actinobacteria strains.</title>
        <authorList>
            <person name="Klenk H.-P."/>
        </authorList>
    </citation>
    <scope>NUCLEOTIDE SEQUENCE [LARGE SCALE GENOMIC DNA]</scope>
    <source>
        <strain evidence="2 3">DSM 43173</strain>
    </source>
</reference>
<proteinExistence type="predicted"/>
<sequence>MQPGGAADDFATAASERVQLWAAQTPVPWAGAVALRCRVLPASDEEAERYSEQALRLHLRGGRLFERARTELRIRSSGWHCGPSRPRSIRRKAGGLLD</sequence>